<dbReference type="EMBL" id="BDQX01000171">
    <property type="protein sequence ID" value="GBG08798.1"/>
    <property type="molecule type" value="Genomic_DNA"/>
</dbReference>
<keyword evidence="2" id="KW-0238">DNA-binding</keyword>
<dbReference type="InterPro" id="IPR046532">
    <property type="entry name" value="DUF6597"/>
</dbReference>
<keyword evidence="1" id="KW-0805">Transcription regulation</keyword>
<evidence type="ECO:0000256" key="1">
    <source>
        <dbReference type="ARBA" id="ARBA00023015"/>
    </source>
</evidence>
<evidence type="ECO:0000313" key="5">
    <source>
        <dbReference type="EMBL" id="GBG08798.1"/>
    </source>
</evidence>
<dbReference type="RefSeq" id="WP_108993653.1">
    <property type="nucleotide sequence ID" value="NZ_BDQX01000171.1"/>
</dbReference>
<evidence type="ECO:0000256" key="2">
    <source>
        <dbReference type="ARBA" id="ARBA00023125"/>
    </source>
</evidence>
<dbReference type="GO" id="GO:0043565">
    <property type="term" value="F:sequence-specific DNA binding"/>
    <property type="evidence" value="ECO:0007669"/>
    <property type="project" value="InterPro"/>
</dbReference>
<evidence type="ECO:0000256" key="3">
    <source>
        <dbReference type="ARBA" id="ARBA00023163"/>
    </source>
</evidence>
<dbReference type="PROSITE" id="PS01124">
    <property type="entry name" value="HTH_ARAC_FAMILY_2"/>
    <property type="match status" value="1"/>
</dbReference>
<protein>
    <recommendedName>
        <fullName evidence="4">HTH araC/xylS-type domain-containing protein</fullName>
    </recommendedName>
</protein>
<dbReference type="Gene3D" id="1.10.10.60">
    <property type="entry name" value="Homeodomain-like"/>
    <property type="match status" value="1"/>
</dbReference>
<reference evidence="5 6" key="1">
    <citation type="submission" date="2017-08" db="EMBL/GenBank/DDBJ databases">
        <title>Substantial Increase in Enzyme Production by Combined Drug-Resistance Mutations in Paenibacillus agaridevorans.</title>
        <authorList>
            <person name="Tanaka Y."/>
            <person name="Funane K."/>
            <person name="Hosaka T."/>
            <person name="Shiwa Y."/>
            <person name="Fujita N."/>
            <person name="Miyazaki T."/>
            <person name="Yoshikawa H."/>
            <person name="Murakami K."/>
            <person name="Kasahara K."/>
            <person name="Inaoka T."/>
            <person name="Hiraga Y."/>
            <person name="Ochi K."/>
        </authorList>
    </citation>
    <scope>NUCLEOTIDE SEQUENCE [LARGE SCALE GENOMIC DNA]</scope>
    <source>
        <strain evidence="5 6">T-3040</strain>
    </source>
</reference>
<comment type="caution">
    <text evidence="5">The sequence shown here is derived from an EMBL/GenBank/DDBJ whole genome shotgun (WGS) entry which is preliminary data.</text>
</comment>
<gene>
    <name evidence="5" type="ORF">PAT3040_03398</name>
</gene>
<dbReference type="Pfam" id="PF20240">
    <property type="entry name" value="DUF6597"/>
    <property type="match status" value="1"/>
</dbReference>
<dbReference type="SMART" id="SM00342">
    <property type="entry name" value="HTH_ARAC"/>
    <property type="match status" value="1"/>
</dbReference>
<dbReference type="InterPro" id="IPR009057">
    <property type="entry name" value="Homeodomain-like_sf"/>
</dbReference>
<dbReference type="InterPro" id="IPR018060">
    <property type="entry name" value="HTH_AraC"/>
</dbReference>
<name>A0A2R5EUR7_9BACL</name>
<keyword evidence="3" id="KW-0804">Transcription</keyword>
<dbReference type="SUPFAM" id="SSF46689">
    <property type="entry name" value="Homeodomain-like"/>
    <property type="match status" value="1"/>
</dbReference>
<dbReference type="Pfam" id="PF12833">
    <property type="entry name" value="HTH_18"/>
    <property type="match status" value="1"/>
</dbReference>
<accession>A0A2R5EUR7</accession>
<feature type="domain" description="HTH araC/xylS-type" evidence="4">
    <location>
        <begin position="158"/>
        <end position="261"/>
    </location>
</feature>
<proteinExistence type="predicted"/>
<dbReference type="InterPro" id="IPR050204">
    <property type="entry name" value="AraC_XylS_family_regulators"/>
</dbReference>
<evidence type="ECO:0000259" key="4">
    <source>
        <dbReference type="PROSITE" id="PS01124"/>
    </source>
</evidence>
<organism evidence="5 6">
    <name type="scientific">Paenibacillus agaridevorans</name>
    <dbReference type="NCBI Taxonomy" id="171404"/>
    <lineage>
        <taxon>Bacteria</taxon>
        <taxon>Bacillati</taxon>
        <taxon>Bacillota</taxon>
        <taxon>Bacilli</taxon>
        <taxon>Bacillales</taxon>
        <taxon>Paenibacillaceae</taxon>
        <taxon>Paenibacillus</taxon>
    </lineage>
</organism>
<dbReference type="AlphaFoldDB" id="A0A2R5EUR7"/>
<keyword evidence="6" id="KW-1185">Reference proteome</keyword>
<dbReference type="GO" id="GO:0003700">
    <property type="term" value="F:DNA-binding transcription factor activity"/>
    <property type="evidence" value="ECO:0007669"/>
    <property type="project" value="InterPro"/>
</dbReference>
<dbReference type="PANTHER" id="PTHR46796">
    <property type="entry name" value="HTH-TYPE TRANSCRIPTIONAL ACTIVATOR RHAS-RELATED"/>
    <property type="match status" value="1"/>
</dbReference>
<evidence type="ECO:0000313" key="6">
    <source>
        <dbReference type="Proteomes" id="UP000245202"/>
    </source>
</evidence>
<dbReference type="PANTHER" id="PTHR46796:SF13">
    <property type="entry name" value="HTH-TYPE TRANSCRIPTIONAL ACTIVATOR RHAS"/>
    <property type="match status" value="1"/>
</dbReference>
<dbReference type="Proteomes" id="UP000245202">
    <property type="component" value="Unassembled WGS sequence"/>
</dbReference>
<sequence>MIAHTCTPDWPLSAFVDYFWYMENKSLVCQNELSLPDGSVDLIIDLTTAKKVSMATSSNEILQLDPVFVCGPHSQHFVICNSHETRVIGVHFKPGGAYPFFGCPMNQLLNVMQPLDSMWGRMVGELRKELLELTSVDAMFRTLSRRLLQSSGQRLHIHPAVQFAIAHLGTNARLDHVQSLVDQIGISHRRFIELFKRETGYSPKLFSRIRRFQSVLRSMNGPQHEIDWSDIAFNCGYYDQSHFIKDFRAFSGLSPSDYETIPGRHHNHARL</sequence>